<keyword evidence="3" id="KW-1185">Reference proteome</keyword>
<sequence>MSLVRVNGHFSGFFARGVCHRSCYEFELGRLRLCSWLHMSGWTAACVLLYLCSAAVHIHGLHAFVWHRKQGEGGALTVGVLLLWQHLWWRISSPGKGDNGDEGKEFWGPEGEQRFCCIFRSICTLALGRSLYELNSEQDLRLNLQYEGDCSGVIGTRLPLPLQPSSPSTPPCTAPQLPPVPAQANVSSKRYSPR</sequence>
<evidence type="ECO:0000313" key="3">
    <source>
        <dbReference type="Proteomes" id="UP000799640"/>
    </source>
</evidence>
<name>A0A6G1HS44_9PEZI</name>
<feature type="compositionally biased region" description="Pro residues" evidence="1">
    <location>
        <begin position="163"/>
        <end position="181"/>
    </location>
</feature>
<evidence type="ECO:0000313" key="2">
    <source>
        <dbReference type="EMBL" id="KAF2398659.1"/>
    </source>
</evidence>
<dbReference type="EMBL" id="ML996699">
    <property type="protein sequence ID" value="KAF2398659.1"/>
    <property type="molecule type" value="Genomic_DNA"/>
</dbReference>
<proteinExistence type="predicted"/>
<organism evidence="2 3">
    <name type="scientific">Trichodelitschia bisporula</name>
    <dbReference type="NCBI Taxonomy" id="703511"/>
    <lineage>
        <taxon>Eukaryota</taxon>
        <taxon>Fungi</taxon>
        <taxon>Dikarya</taxon>
        <taxon>Ascomycota</taxon>
        <taxon>Pezizomycotina</taxon>
        <taxon>Dothideomycetes</taxon>
        <taxon>Dothideomycetes incertae sedis</taxon>
        <taxon>Phaeotrichales</taxon>
        <taxon>Phaeotrichaceae</taxon>
        <taxon>Trichodelitschia</taxon>
    </lineage>
</organism>
<gene>
    <name evidence="2" type="ORF">EJ06DRAFT_87064</name>
</gene>
<accession>A0A6G1HS44</accession>
<reference evidence="2" key="1">
    <citation type="journal article" date="2020" name="Stud. Mycol.">
        <title>101 Dothideomycetes genomes: a test case for predicting lifestyles and emergence of pathogens.</title>
        <authorList>
            <person name="Haridas S."/>
            <person name="Albert R."/>
            <person name="Binder M."/>
            <person name="Bloem J."/>
            <person name="Labutti K."/>
            <person name="Salamov A."/>
            <person name="Andreopoulos B."/>
            <person name="Baker S."/>
            <person name="Barry K."/>
            <person name="Bills G."/>
            <person name="Bluhm B."/>
            <person name="Cannon C."/>
            <person name="Castanera R."/>
            <person name="Culley D."/>
            <person name="Daum C."/>
            <person name="Ezra D."/>
            <person name="Gonzalez J."/>
            <person name="Henrissat B."/>
            <person name="Kuo A."/>
            <person name="Liang C."/>
            <person name="Lipzen A."/>
            <person name="Lutzoni F."/>
            <person name="Magnuson J."/>
            <person name="Mondo S."/>
            <person name="Nolan M."/>
            <person name="Ohm R."/>
            <person name="Pangilinan J."/>
            <person name="Park H.-J."/>
            <person name="Ramirez L."/>
            <person name="Alfaro M."/>
            <person name="Sun H."/>
            <person name="Tritt A."/>
            <person name="Yoshinaga Y."/>
            <person name="Zwiers L.-H."/>
            <person name="Turgeon B."/>
            <person name="Goodwin S."/>
            <person name="Spatafora J."/>
            <person name="Crous P."/>
            <person name="Grigoriev I."/>
        </authorList>
    </citation>
    <scope>NUCLEOTIDE SEQUENCE</scope>
    <source>
        <strain evidence="2">CBS 262.69</strain>
    </source>
</reference>
<protein>
    <submittedName>
        <fullName evidence="2">Uncharacterized protein</fullName>
    </submittedName>
</protein>
<dbReference type="Proteomes" id="UP000799640">
    <property type="component" value="Unassembled WGS sequence"/>
</dbReference>
<dbReference type="AlphaFoldDB" id="A0A6G1HS44"/>
<evidence type="ECO:0000256" key="1">
    <source>
        <dbReference type="SAM" id="MobiDB-lite"/>
    </source>
</evidence>
<feature type="region of interest" description="Disordered" evidence="1">
    <location>
        <begin position="163"/>
        <end position="194"/>
    </location>
</feature>
<feature type="compositionally biased region" description="Polar residues" evidence="1">
    <location>
        <begin position="184"/>
        <end position="194"/>
    </location>
</feature>